<dbReference type="EC" id="1.17.1.8" evidence="9 12"/>
<gene>
    <name evidence="15" type="primary">dapB</name>
    <name evidence="15" type="ORF">ACHKAR_03245</name>
</gene>
<keyword evidence="16" id="KW-1185">Reference proteome</keyword>
<evidence type="ECO:0000256" key="9">
    <source>
        <dbReference type="ARBA" id="ARBA00038983"/>
    </source>
</evidence>
<evidence type="ECO:0000259" key="14">
    <source>
        <dbReference type="Pfam" id="PF05173"/>
    </source>
</evidence>
<dbReference type="Gene3D" id="3.30.360.10">
    <property type="entry name" value="Dihydrodipicolinate Reductase, domain 2"/>
    <property type="match status" value="1"/>
</dbReference>
<dbReference type="Pfam" id="PF01113">
    <property type="entry name" value="DapB_N"/>
    <property type="match status" value="1"/>
</dbReference>
<dbReference type="SUPFAM" id="SSF51735">
    <property type="entry name" value="NAD(P)-binding Rossmann-fold domains"/>
    <property type="match status" value="1"/>
</dbReference>
<dbReference type="PANTHER" id="PTHR20836">
    <property type="entry name" value="DIHYDRODIPICOLINATE REDUCTASE"/>
    <property type="match status" value="1"/>
</dbReference>
<keyword evidence="4" id="KW-0220">Diaminopimelate biosynthesis</keyword>
<evidence type="ECO:0000256" key="7">
    <source>
        <dbReference type="ARBA" id="ARBA00023154"/>
    </source>
</evidence>
<comment type="catalytic activity">
    <reaction evidence="10">
        <text>(S)-2,3,4,5-tetrahydrodipicolinate + NADP(+) + H2O = (2S,4S)-4-hydroxy-2,3,4,5-tetrahydrodipicolinate + NADPH + H(+)</text>
        <dbReference type="Rhea" id="RHEA:35331"/>
        <dbReference type="ChEBI" id="CHEBI:15377"/>
        <dbReference type="ChEBI" id="CHEBI:15378"/>
        <dbReference type="ChEBI" id="CHEBI:16845"/>
        <dbReference type="ChEBI" id="CHEBI:57783"/>
        <dbReference type="ChEBI" id="CHEBI:58349"/>
        <dbReference type="ChEBI" id="CHEBI:67139"/>
        <dbReference type="EC" id="1.17.1.8"/>
    </reaction>
</comment>
<evidence type="ECO:0000256" key="6">
    <source>
        <dbReference type="ARBA" id="ARBA00023027"/>
    </source>
</evidence>
<evidence type="ECO:0000259" key="13">
    <source>
        <dbReference type="Pfam" id="PF01113"/>
    </source>
</evidence>
<dbReference type="InterPro" id="IPR023940">
    <property type="entry name" value="DHDPR_bac"/>
</dbReference>
<keyword evidence="2" id="KW-0028">Amino-acid biosynthesis</keyword>
<evidence type="ECO:0000256" key="3">
    <source>
        <dbReference type="ARBA" id="ARBA00022857"/>
    </source>
</evidence>
<keyword evidence="7" id="KW-0457">Lysine biosynthesis</keyword>
<feature type="domain" description="Dihydrodipicolinate reductase C-terminal" evidence="14">
    <location>
        <begin position="106"/>
        <end position="236"/>
    </location>
</feature>
<dbReference type="PANTHER" id="PTHR20836:SF0">
    <property type="entry name" value="4-HYDROXY-TETRAHYDRODIPICOLINATE REDUCTASE 1, CHLOROPLASTIC-RELATED"/>
    <property type="match status" value="1"/>
</dbReference>
<comment type="caution">
    <text evidence="15">The sequence shown here is derived from an EMBL/GenBank/DDBJ whole genome shotgun (WGS) entry which is preliminary data.</text>
</comment>
<reference evidence="15 16" key="1">
    <citation type="journal article" date="2013" name="Int. J. Syst. Evol. Microbiol.">
        <title>Marinoscillum luteum sp. nov., isolated from marine sediment.</title>
        <authorList>
            <person name="Cha I.T."/>
            <person name="Park S.J."/>
            <person name="Kim S.J."/>
            <person name="Kim J.G."/>
            <person name="Jung M.Y."/>
            <person name="Shin K.S."/>
            <person name="Kwon K.K."/>
            <person name="Yang S.H."/>
            <person name="Seo Y.S."/>
            <person name="Rhee S.K."/>
        </authorList>
    </citation>
    <scope>NUCLEOTIDE SEQUENCE [LARGE SCALE GENOMIC DNA]</scope>
    <source>
        <strain evidence="15 16">KCTC 23939</strain>
    </source>
</reference>
<name>A0ABW7N4B4_9BACT</name>
<dbReference type="InterPro" id="IPR000846">
    <property type="entry name" value="DapB_N"/>
</dbReference>
<proteinExistence type="inferred from homology"/>
<dbReference type="InterPro" id="IPR036291">
    <property type="entry name" value="NAD(P)-bd_dom_sf"/>
</dbReference>
<evidence type="ECO:0000256" key="11">
    <source>
        <dbReference type="ARBA" id="ARBA00049396"/>
    </source>
</evidence>
<evidence type="ECO:0000256" key="10">
    <source>
        <dbReference type="ARBA" id="ARBA00049080"/>
    </source>
</evidence>
<evidence type="ECO:0000313" key="15">
    <source>
        <dbReference type="EMBL" id="MFH6982435.1"/>
    </source>
</evidence>
<sequence length="240" mass="26908">MRIALIGYGKMGKSIEQIARTRGHQISYIIDQDNHSDIQKISPDNTDIAIEFSQPSSAFDNITTLLSNKVKTMAGTTGWLDRYDEVKALCTRTNGTFLYASNYSVGVNLFFELNEWLAKKMSQLEDFVPEMVEIHHTEKKDAPSGTAITLAEGIQKNDPSVKKWVNESSEDHHTLGIISKREANVPGTHTVTYRSPLETIEITHVAHDRKVFAEGVIKVAEWATNQTGILSIREFLNNQS</sequence>
<accession>A0ABW7N4B4</accession>
<evidence type="ECO:0000256" key="1">
    <source>
        <dbReference type="ARBA" id="ARBA00006642"/>
    </source>
</evidence>
<keyword evidence="6" id="KW-0520">NAD</keyword>
<dbReference type="InterPro" id="IPR022663">
    <property type="entry name" value="DapB_C"/>
</dbReference>
<evidence type="ECO:0000313" key="16">
    <source>
        <dbReference type="Proteomes" id="UP001610063"/>
    </source>
</evidence>
<comment type="catalytic activity">
    <reaction evidence="11">
        <text>(S)-2,3,4,5-tetrahydrodipicolinate + NAD(+) + H2O = (2S,4S)-4-hydroxy-2,3,4,5-tetrahydrodipicolinate + NADH + H(+)</text>
        <dbReference type="Rhea" id="RHEA:35323"/>
        <dbReference type="ChEBI" id="CHEBI:15377"/>
        <dbReference type="ChEBI" id="CHEBI:15378"/>
        <dbReference type="ChEBI" id="CHEBI:16845"/>
        <dbReference type="ChEBI" id="CHEBI:57540"/>
        <dbReference type="ChEBI" id="CHEBI:57945"/>
        <dbReference type="ChEBI" id="CHEBI:67139"/>
        <dbReference type="EC" id="1.17.1.8"/>
    </reaction>
</comment>
<evidence type="ECO:0000256" key="12">
    <source>
        <dbReference type="NCBIfam" id="TIGR00036"/>
    </source>
</evidence>
<protein>
    <recommendedName>
        <fullName evidence="9 12">4-hydroxy-tetrahydrodipicolinate reductase</fullName>
        <ecNumber evidence="9 12">1.17.1.8</ecNumber>
    </recommendedName>
</protein>
<dbReference type="GO" id="GO:0008839">
    <property type="term" value="F:4-hydroxy-tetrahydrodipicolinate reductase"/>
    <property type="evidence" value="ECO:0007669"/>
    <property type="project" value="UniProtKB-EC"/>
</dbReference>
<feature type="domain" description="Dihydrodipicolinate reductase N-terminal" evidence="13">
    <location>
        <begin position="1"/>
        <end position="103"/>
    </location>
</feature>
<evidence type="ECO:0000256" key="4">
    <source>
        <dbReference type="ARBA" id="ARBA00022915"/>
    </source>
</evidence>
<dbReference type="Proteomes" id="UP001610063">
    <property type="component" value="Unassembled WGS sequence"/>
</dbReference>
<dbReference type="RefSeq" id="WP_395416143.1">
    <property type="nucleotide sequence ID" value="NZ_JBIPKE010000011.1"/>
</dbReference>
<comment type="similarity">
    <text evidence="1">Belongs to the DapB family.</text>
</comment>
<keyword evidence="3" id="KW-0521">NADP</keyword>
<evidence type="ECO:0000256" key="2">
    <source>
        <dbReference type="ARBA" id="ARBA00022605"/>
    </source>
</evidence>
<dbReference type="SUPFAM" id="SSF55347">
    <property type="entry name" value="Glyceraldehyde-3-phosphate dehydrogenase-like, C-terminal domain"/>
    <property type="match status" value="1"/>
</dbReference>
<dbReference type="Gene3D" id="3.40.50.720">
    <property type="entry name" value="NAD(P)-binding Rossmann-like Domain"/>
    <property type="match status" value="1"/>
</dbReference>
<dbReference type="Pfam" id="PF05173">
    <property type="entry name" value="DapB_C"/>
    <property type="match status" value="1"/>
</dbReference>
<comment type="pathway">
    <text evidence="8">Amino-acid biosynthesis; L-lysine biosynthesis via DAP pathway; (S)-tetrahydrodipicolinate from L-aspartate: step 4/4.</text>
</comment>
<organism evidence="15 16">
    <name type="scientific">Marinoscillum luteum</name>
    <dbReference type="NCBI Taxonomy" id="861051"/>
    <lineage>
        <taxon>Bacteria</taxon>
        <taxon>Pseudomonadati</taxon>
        <taxon>Bacteroidota</taxon>
        <taxon>Cytophagia</taxon>
        <taxon>Cytophagales</taxon>
        <taxon>Reichenbachiellaceae</taxon>
        <taxon>Marinoscillum</taxon>
    </lineage>
</organism>
<dbReference type="EMBL" id="JBIPKE010000011">
    <property type="protein sequence ID" value="MFH6982435.1"/>
    <property type="molecule type" value="Genomic_DNA"/>
</dbReference>
<dbReference type="NCBIfam" id="TIGR00036">
    <property type="entry name" value="dapB"/>
    <property type="match status" value="1"/>
</dbReference>
<evidence type="ECO:0000256" key="8">
    <source>
        <dbReference type="ARBA" id="ARBA00037922"/>
    </source>
</evidence>
<keyword evidence="5 15" id="KW-0560">Oxidoreductase</keyword>
<evidence type="ECO:0000256" key="5">
    <source>
        <dbReference type="ARBA" id="ARBA00023002"/>
    </source>
</evidence>
<dbReference type="PIRSF" id="PIRSF000161">
    <property type="entry name" value="DHPR"/>
    <property type="match status" value="1"/>
</dbReference>